<sequence length="70" mass="8336">METKESVEHMFQTWFERAQSSKGAWQRVEMLYTQGRALEIEVERAFGFYLQCRSVADMLSWVIQVEVEMP</sequence>
<evidence type="ECO:0000313" key="1">
    <source>
        <dbReference type="EMBL" id="CAB4884067.1"/>
    </source>
</evidence>
<gene>
    <name evidence="1" type="ORF">UFOPK3472_00951</name>
</gene>
<name>A0A6J7EKZ4_9ZZZZ</name>
<reference evidence="1" key="1">
    <citation type="submission" date="2020-05" db="EMBL/GenBank/DDBJ databases">
        <authorList>
            <person name="Chiriac C."/>
            <person name="Salcher M."/>
            <person name="Ghai R."/>
            <person name="Kavagutti S V."/>
        </authorList>
    </citation>
    <scope>NUCLEOTIDE SEQUENCE</scope>
</reference>
<accession>A0A6J7EKZ4</accession>
<dbReference type="EMBL" id="CAFBLX010000044">
    <property type="protein sequence ID" value="CAB4884067.1"/>
    <property type="molecule type" value="Genomic_DNA"/>
</dbReference>
<organism evidence="1">
    <name type="scientific">freshwater metagenome</name>
    <dbReference type="NCBI Taxonomy" id="449393"/>
    <lineage>
        <taxon>unclassified sequences</taxon>
        <taxon>metagenomes</taxon>
        <taxon>ecological metagenomes</taxon>
    </lineage>
</organism>
<protein>
    <submittedName>
        <fullName evidence="1">Unannotated protein</fullName>
    </submittedName>
</protein>
<dbReference type="AlphaFoldDB" id="A0A6J7EKZ4"/>
<proteinExistence type="predicted"/>